<accession>A0A060HPF2</accession>
<dbReference type="InterPro" id="IPR038723">
    <property type="entry name" value="ArnR1-like_HTH"/>
</dbReference>
<keyword evidence="3" id="KW-1185">Reference proteome</keyword>
<dbReference type="OrthoDB" id="373333at2157"/>
<dbReference type="Pfam" id="PF14947">
    <property type="entry name" value="HTH_45"/>
    <property type="match status" value="1"/>
</dbReference>
<reference evidence="2 3" key="1">
    <citation type="journal article" date="2014" name="Int. J. Syst. Evol. Microbiol.">
        <title>Nitrososphaera viennensis gen. nov., sp. nov., an aerobic and mesophilic, ammonia-oxidizing archaeon from soil and a member of the archaeal phylum Thaumarchaeota.</title>
        <authorList>
            <person name="Stieglmeier M."/>
            <person name="Klingl A."/>
            <person name="Alves R.J."/>
            <person name="Rittmann S.K."/>
            <person name="Melcher M."/>
            <person name="Leisch N."/>
            <person name="Schleper C."/>
        </authorList>
    </citation>
    <scope>NUCLEOTIDE SEQUENCE [LARGE SCALE GENOMIC DNA]</scope>
    <source>
        <strain evidence="2">EN76</strain>
    </source>
</reference>
<dbReference type="HOGENOM" id="CLU_2313883_0_0_2"/>
<dbReference type="Proteomes" id="UP000027093">
    <property type="component" value="Chromosome"/>
</dbReference>
<protein>
    <recommendedName>
        <fullName evidence="1">ArnR1-like winged helix-turn-helix domain-containing protein</fullName>
    </recommendedName>
</protein>
<dbReference type="InterPro" id="IPR036390">
    <property type="entry name" value="WH_DNA-bd_sf"/>
</dbReference>
<evidence type="ECO:0000313" key="3">
    <source>
        <dbReference type="Proteomes" id="UP000027093"/>
    </source>
</evidence>
<sequence length="99" mass="11305">MQKMTAGRRKSKRNKLEIYATILEVIRLGTDRITRISYGVGVPLDRLNVMASDLCSFGLARKMADDEGTRYSITPRGSEFLDTYWKMKGFLEIMGDGEY</sequence>
<proteinExistence type="predicted"/>
<gene>
    <name evidence="2" type="ORF">NVIE_027380</name>
</gene>
<feature type="domain" description="ArnR1-like winged helix-turn-helix" evidence="1">
    <location>
        <begin position="12"/>
        <end position="88"/>
    </location>
</feature>
<evidence type="ECO:0000313" key="2">
    <source>
        <dbReference type="EMBL" id="AIC17015.1"/>
    </source>
</evidence>
<organism evidence="2 3">
    <name type="scientific">Nitrososphaera viennensis EN76</name>
    <dbReference type="NCBI Taxonomy" id="926571"/>
    <lineage>
        <taxon>Archaea</taxon>
        <taxon>Nitrososphaerota</taxon>
        <taxon>Nitrososphaeria</taxon>
        <taxon>Nitrososphaerales</taxon>
        <taxon>Nitrososphaeraceae</taxon>
        <taxon>Nitrososphaera</taxon>
    </lineage>
</organism>
<name>A0A060HPF2_9ARCH</name>
<dbReference type="InterPro" id="IPR036388">
    <property type="entry name" value="WH-like_DNA-bd_sf"/>
</dbReference>
<dbReference type="SUPFAM" id="SSF46785">
    <property type="entry name" value="Winged helix' DNA-binding domain"/>
    <property type="match status" value="1"/>
</dbReference>
<dbReference type="AlphaFoldDB" id="A0A060HPF2"/>
<evidence type="ECO:0000259" key="1">
    <source>
        <dbReference type="Pfam" id="PF14947"/>
    </source>
</evidence>
<dbReference type="Gene3D" id="1.10.10.10">
    <property type="entry name" value="Winged helix-like DNA-binding domain superfamily/Winged helix DNA-binding domain"/>
    <property type="match status" value="1"/>
</dbReference>
<dbReference type="STRING" id="926571.NVIE_027380"/>
<dbReference type="EMBL" id="CP007536">
    <property type="protein sequence ID" value="AIC17015.1"/>
    <property type="molecule type" value="Genomic_DNA"/>
</dbReference>
<dbReference type="KEGG" id="nvn:NVIE_027380"/>